<dbReference type="GO" id="GO:0003677">
    <property type="term" value="F:DNA binding"/>
    <property type="evidence" value="ECO:0007669"/>
    <property type="project" value="UniProtKB-KW"/>
</dbReference>
<name>A0A0J6VIN1_9MYCO</name>
<dbReference type="AlphaFoldDB" id="A0A0J6VIN1"/>
<evidence type="ECO:0000313" key="8">
    <source>
        <dbReference type="Proteomes" id="UP000036313"/>
    </source>
</evidence>
<evidence type="ECO:0000259" key="6">
    <source>
        <dbReference type="PROSITE" id="PS50949"/>
    </source>
</evidence>
<keyword evidence="3" id="KW-0805">Transcription regulation</keyword>
<dbReference type="CDD" id="cd07377">
    <property type="entry name" value="WHTH_GntR"/>
    <property type="match status" value="1"/>
</dbReference>
<comment type="similarity">
    <text evidence="1">In the C-terminal section; belongs to the class-I pyridoxal-phosphate-dependent aminotransferase family.</text>
</comment>
<dbReference type="Gene3D" id="3.90.1150.10">
    <property type="entry name" value="Aspartate Aminotransferase, domain 1"/>
    <property type="match status" value="1"/>
</dbReference>
<evidence type="ECO:0000256" key="2">
    <source>
        <dbReference type="ARBA" id="ARBA00022898"/>
    </source>
</evidence>
<keyword evidence="5" id="KW-0804">Transcription</keyword>
<comment type="caution">
    <text evidence="7">The sequence shown here is derived from an EMBL/GenBank/DDBJ whole genome shotgun (WGS) entry which is preliminary data.</text>
</comment>
<evidence type="ECO:0000256" key="4">
    <source>
        <dbReference type="ARBA" id="ARBA00023125"/>
    </source>
</evidence>
<dbReference type="GO" id="GO:0003700">
    <property type="term" value="F:DNA-binding transcription factor activity"/>
    <property type="evidence" value="ECO:0007669"/>
    <property type="project" value="InterPro"/>
</dbReference>
<keyword evidence="2" id="KW-0663">Pyridoxal phosphate</keyword>
<dbReference type="CDD" id="cd00609">
    <property type="entry name" value="AAT_like"/>
    <property type="match status" value="1"/>
</dbReference>
<dbReference type="SUPFAM" id="SSF53383">
    <property type="entry name" value="PLP-dependent transferases"/>
    <property type="match status" value="1"/>
</dbReference>
<evidence type="ECO:0000256" key="1">
    <source>
        <dbReference type="ARBA" id="ARBA00005384"/>
    </source>
</evidence>
<dbReference type="InterPro" id="IPR036388">
    <property type="entry name" value="WH-like_DNA-bd_sf"/>
</dbReference>
<dbReference type="InterPro" id="IPR004839">
    <property type="entry name" value="Aminotransferase_I/II_large"/>
</dbReference>
<evidence type="ECO:0000256" key="3">
    <source>
        <dbReference type="ARBA" id="ARBA00023015"/>
    </source>
</evidence>
<dbReference type="Pfam" id="PF00392">
    <property type="entry name" value="GntR"/>
    <property type="match status" value="1"/>
</dbReference>
<keyword evidence="4" id="KW-0238">DNA-binding</keyword>
<dbReference type="InterPro" id="IPR015421">
    <property type="entry name" value="PyrdxlP-dep_Trfase_major"/>
</dbReference>
<gene>
    <name evidence="7" type="primary">yjiR</name>
    <name evidence="7" type="ORF">MOBUDSM44075_04744</name>
</gene>
<dbReference type="InterPro" id="IPR000524">
    <property type="entry name" value="Tscrpt_reg_HTH_GntR"/>
</dbReference>
<reference evidence="7 8" key="1">
    <citation type="journal article" date="2015" name="Genome Biol. Evol.">
        <title>Characterization of Three Mycobacterium spp. with Potential Use in Bioremediation by Genome Sequencing and Comparative Genomics.</title>
        <authorList>
            <person name="Das S."/>
            <person name="Pettersson B.M."/>
            <person name="Behra P.R."/>
            <person name="Ramesh M."/>
            <person name="Dasgupta S."/>
            <person name="Bhattacharya A."/>
            <person name="Kirsebom L.A."/>
        </authorList>
    </citation>
    <scope>NUCLEOTIDE SEQUENCE [LARGE SCALE GENOMIC DNA]</scope>
    <source>
        <strain evidence="7 8">DSM 44075</strain>
    </source>
</reference>
<protein>
    <submittedName>
        <fullName evidence="7">Putative HTH-type transcriptional regulator YjiR</fullName>
    </submittedName>
</protein>
<dbReference type="InterPro" id="IPR015422">
    <property type="entry name" value="PyrdxlP-dep_Trfase_small"/>
</dbReference>
<proteinExistence type="inferred from homology"/>
<evidence type="ECO:0000256" key="5">
    <source>
        <dbReference type="ARBA" id="ARBA00023163"/>
    </source>
</evidence>
<dbReference type="Proteomes" id="UP000036313">
    <property type="component" value="Unassembled WGS sequence"/>
</dbReference>
<dbReference type="InterPro" id="IPR051446">
    <property type="entry name" value="HTH_trans_reg/aminotransferase"/>
</dbReference>
<dbReference type="Pfam" id="PF00155">
    <property type="entry name" value="Aminotran_1_2"/>
    <property type="match status" value="1"/>
</dbReference>
<dbReference type="Gene3D" id="3.40.640.10">
    <property type="entry name" value="Type I PLP-dependent aspartate aminotransferase-like (Major domain)"/>
    <property type="match status" value="1"/>
</dbReference>
<accession>A0A0J6VIN1</accession>
<dbReference type="Gene3D" id="1.10.10.10">
    <property type="entry name" value="Winged helix-like DNA-binding domain superfamily/Winged helix DNA-binding domain"/>
    <property type="match status" value="1"/>
</dbReference>
<dbReference type="GO" id="GO:0030170">
    <property type="term" value="F:pyridoxal phosphate binding"/>
    <property type="evidence" value="ECO:0007669"/>
    <property type="project" value="InterPro"/>
</dbReference>
<dbReference type="SUPFAM" id="SSF46785">
    <property type="entry name" value="Winged helix' DNA-binding domain"/>
    <property type="match status" value="1"/>
</dbReference>
<dbReference type="PANTHER" id="PTHR46577">
    <property type="entry name" value="HTH-TYPE TRANSCRIPTIONAL REGULATORY PROTEIN GABR"/>
    <property type="match status" value="1"/>
</dbReference>
<sequence>MAVPTARYKSVVDAFAADIRSGKLCAGTRLPTHRQLAADSGIAVVTASRVYAELEAMGLVSSERGRGTFVRDVALPPGHGVDQRAVAPDAVDLNFNYPALPGQADLLRHALRELAGAGDLDSLLRYQPHGGRERDRAAVATHLLDRGLDVTPDCVALVNGAQHGLTVTAMALLRPGDVVAVDALTYPGFKVLAEALRLELHPLPTTSTGPDLDTLATLCHRRAVRAIYCMPTLHNPLGWVTDRAARRHLIAIARRHGLLVIEDASYAYLADNPPPPLAALAPDVTVYVSGVSKNVATGIRVGFVVASVSRMTAIERTIRATTWNTPAITTAIASQWLQDGTVTRLETQKRRDAAAKQAIARKVLAPLHHIAHPSSYFTWIPLPPGARADRIATALENAGISVSTAEPFSTTTDTPQALRLALGSTSLDTLPGALTTVRRLIEADICR</sequence>
<dbReference type="EMBL" id="JYNU01000057">
    <property type="protein sequence ID" value="KMO69318.1"/>
    <property type="molecule type" value="Genomic_DNA"/>
</dbReference>
<dbReference type="PATRIC" id="fig|1807.14.peg.4778"/>
<evidence type="ECO:0000313" key="7">
    <source>
        <dbReference type="EMBL" id="KMO69318.1"/>
    </source>
</evidence>
<dbReference type="PROSITE" id="PS50949">
    <property type="entry name" value="HTH_GNTR"/>
    <property type="match status" value="1"/>
</dbReference>
<dbReference type="SMART" id="SM00345">
    <property type="entry name" value="HTH_GNTR"/>
    <property type="match status" value="1"/>
</dbReference>
<organism evidence="7 8">
    <name type="scientific">Mycolicibacterium obuense</name>
    <dbReference type="NCBI Taxonomy" id="1807"/>
    <lineage>
        <taxon>Bacteria</taxon>
        <taxon>Bacillati</taxon>
        <taxon>Actinomycetota</taxon>
        <taxon>Actinomycetes</taxon>
        <taxon>Mycobacteriales</taxon>
        <taxon>Mycobacteriaceae</taxon>
        <taxon>Mycolicibacterium</taxon>
    </lineage>
</organism>
<dbReference type="PANTHER" id="PTHR46577:SF1">
    <property type="entry name" value="HTH-TYPE TRANSCRIPTIONAL REGULATORY PROTEIN GABR"/>
    <property type="match status" value="1"/>
</dbReference>
<feature type="domain" description="HTH gntR-type" evidence="6">
    <location>
        <begin position="5"/>
        <end position="73"/>
    </location>
</feature>
<dbReference type="InterPro" id="IPR015424">
    <property type="entry name" value="PyrdxlP-dep_Trfase"/>
</dbReference>
<dbReference type="InterPro" id="IPR036390">
    <property type="entry name" value="WH_DNA-bd_sf"/>
</dbReference>